<dbReference type="OrthoDB" id="3552888at2759"/>
<protein>
    <recommendedName>
        <fullName evidence="4">LysM domain-containing protein</fullName>
    </recommendedName>
</protein>
<reference evidence="2" key="1">
    <citation type="journal article" date="2021" name="Nat. Commun.">
        <title>Genetic determinants of endophytism in the Arabidopsis root mycobiome.</title>
        <authorList>
            <person name="Mesny F."/>
            <person name="Miyauchi S."/>
            <person name="Thiergart T."/>
            <person name="Pickel B."/>
            <person name="Atanasova L."/>
            <person name="Karlsson M."/>
            <person name="Huettel B."/>
            <person name="Barry K.W."/>
            <person name="Haridas S."/>
            <person name="Chen C."/>
            <person name="Bauer D."/>
            <person name="Andreopoulos W."/>
            <person name="Pangilinan J."/>
            <person name="LaButti K."/>
            <person name="Riley R."/>
            <person name="Lipzen A."/>
            <person name="Clum A."/>
            <person name="Drula E."/>
            <person name="Henrissat B."/>
            <person name="Kohler A."/>
            <person name="Grigoriev I.V."/>
            <person name="Martin F.M."/>
            <person name="Hacquard S."/>
        </authorList>
    </citation>
    <scope>NUCLEOTIDE SEQUENCE</scope>
    <source>
        <strain evidence="2">MPI-CAGE-CH-0235</strain>
    </source>
</reference>
<sequence length="201" mass="21917">MHPAFTITILAALASASVTSPIEGFEVQEASWAIEIEASKPPVIFNGTVEQVMAQLEVDYPETAALAVNNVLSVATASAKTSAIASNGLTKRDHTICLNFPRAEVRYIDDGINYLRGVPGRPWLPAGPRVCARVSCSYNAAIWWCNDNNWRVDLGSYSDIANAARLITDECKYFTYSAGWVTSGQRFHNDNLNVIVRGDSC</sequence>
<evidence type="ECO:0008006" key="4">
    <source>
        <dbReference type="Google" id="ProtNLM"/>
    </source>
</evidence>
<evidence type="ECO:0000256" key="1">
    <source>
        <dbReference type="SAM" id="SignalP"/>
    </source>
</evidence>
<feature type="signal peptide" evidence="1">
    <location>
        <begin position="1"/>
        <end position="24"/>
    </location>
</feature>
<dbReference type="Proteomes" id="UP000813444">
    <property type="component" value="Unassembled WGS sequence"/>
</dbReference>
<feature type="chain" id="PRO_5035441068" description="LysM domain-containing protein" evidence="1">
    <location>
        <begin position="25"/>
        <end position="201"/>
    </location>
</feature>
<name>A0A8K0S8F5_9HYPO</name>
<dbReference type="AlphaFoldDB" id="A0A8K0S8F5"/>
<proteinExistence type="predicted"/>
<comment type="caution">
    <text evidence="2">The sequence shown here is derived from an EMBL/GenBank/DDBJ whole genome shotgun (WGS) entry which is preliminary data.</text>
</comment>
<evidence type="ECO:0000313" key="2">
    <source>
        <dbReference type="EMBL" id="KAH7303410.1"/>
    </source>
</evidence>
<accession>A0A8K0S8F5</accession>
<gene>
    <name evidence="2" type="ORF">B0I35DRAFT_498380</name>
</gene>
<organism evidence="2 3">
    <name type="scientific">Stachybotrys elegans</name>
    <dbReference type="NCBI Taxonomy" id="80388"/>
    <lineage>
        <taxon>Eukaryota</taxon>
        <taxon>Fungi</taxon>
        <taxon>Dikarya</taxon>
        <taxon>Ascomycota</taxon>
        <taxon>Pezizomycotina</taxon>
        <taxon>Sordariomycetes</taxon>
        <taxon>Hypocreomycetidae</taxon>
        <taxon>Hypocreales</taxon>
        <taxon>Stachybotryaceae</taxon>
        <taxon>Stachybotrys</taxon>
    </lineage>
</organism>
<dbReference type="PANTHER" id="PTHR35605">
    <property type="entry name" value="ECP2 EFFECTOR PROTEIN DOMAIN-CONTAINING PROTEIN-RELATED"/>
    <property type="match status" value="1"/>
</dbReference>
<keyword evidence="3" id="KW-1185">Reference proteome</keyword>
<keyword evidence="1" id="KW-0732">Signal</keyword>
<dbReference type="EMBL" id="JAGPNK010000034">
    <property type="protein sequence ID" value="KAH7303410.1"/>
    <property type="molecule type" value="Genomic_DNA"/>
</dbReference>
<evidence type="ECO:0000313" key="3">
    <source>
        <dbReference type="Proteomes" id="UP000813444"/>
    </source>
</evidence>
<dbReference type="PANTHER" id="PTHR35605:SF1">
    <property type="entry name" value="ECP2 EFFECTOR PROTEIN DOMAIN-CONTAINING PROTEIN-RELATED"/>
    <property type="match status" value="1"/>
</dbReference>